<proteinExistence type="predicted"/>
<feature type="domain" description="Factor of DNA methylation 1-5/IDN2" evidence="2">
    <location>
        <begin position="242"/>
        <end position="387"/>
    </location>
</feature>
<sequence>MREIKKGREGIKEGVAIYPTCKSKSKTCRFLWPLSLSARLRRVSKNYEMEIKSLDMGMPVVQDLMRERRRLQARVTELESELVRAKLAQRAESKEGTCSRVERAAEANDETKKRFEELENGLKLMQEKVKDLEARHDAAVRNLSEDKEKELLHKRILELEESKLALAVEIQRLKDGDVTLKEKMEAIQEELKEKQENYDDLEEINQSLIIQERKTNDELQEVRKELIQCFSELKGHADIGIKRMGELDEKPFHVIAKTKDSNLDKADDWAARMTSTWEEHLRDQSWHPFKVLQDEGGRCKACFKLLFMPKLLKEIIDEDDERLNGLKTECGDEVYNAVTRALMEMNEYNPSGRYVVRELWNFKEDRKASLKEAMELLLEHSKRPKRKRG</sequence>
<evidence type="ECO:0000313" key="3">
    <source>
        <dbReference type="EMBL" id="QDC18033.1"/>
    </source>
</evidence>
<accession>A0A4Y5U417</accession>
<organism evidence="3">
    <name type="scientific">Hypericum perforatum</name>
    <name type="common">St. John's wort</name>
    <dbReference type="NCBI Taxonomy" id="65561"/>
    <lineage>
        <taxon>Eukaryota</taxon>
        <taxon>Viridiplantae</taxon>
        <taxon>Streptophyta</taxon>
        <taxon>Embryophyta</taxon>
        <taxon>Tracheophyta</taxon>
        <taxon>Spermatophyta</taxon>
        <taxon>Magnoliopsida</taxon>
        <taxon>eudicotyledons</taxon>
        <taxon>Gunneridae</taxon>
        <taxon>Pentapetalae</taxon>
        <taxon>rosids</taxon>
        <taxon>fabids</taxon>
        <taxon>Malpighiales</taxon>
        <taxon>Hypericaceae</taxon>
        <taxon>Hypericeae</taxon>
        <taxon>Hypericum</taxon>
    </lineage>
</organism>
<dbReference type="AlphaFoldDB" id="A0A4Y5U417"/>
<dbReference type="InterPro" id="IPR005379">
    <property type="entry name" value="FDM1-5/IDN2_XH"/>
</dbReference>
<dbReference type="PANTHER" id="PTHR21596:SF23">
    <property type="entry name" value="FACTOR OF DNA METHYLATION 4"/>
    <property type="match status" value="1"/>
</dbReference>
<dbReference type="PANTHER" id="PTHR21596">
    <property type="entry name" value="RIBONUCLEASE P SUBUNIT P38"/>
    <property type="match status" value="1"/>
</dbReference>
<evidence type="ECO:0000256" key="1">
    <source>
        <dbReference type="SAM" id="Coils"/>
    </source>
</evidence>
<reference evidence="3" key="1">
    <citation type="journal article" date="2019" name="Front. Plant Sci.">
        <title>Ovule Gene Expression Analysis in Sexual and Aposporous Apomictic Hypericum perforatum L. (Hypericaceae) Accessions.</title>
        <authorList>
            <person name="Galla G."/>
            <person name="Basso A."/>
            <person name="Grisan S."/>
            <person name="Bellucci M."/>
            <person name="Pupilli F."/>
            <person name="Barcaccia G."/>
        </authorList>
    </citation>
    <scope>NUCLEOTIDE SEQUENCE</scope>
</reference>
<dbReference type="Gene3D" id="1.10.287.1490">
    <property type="match status" value="1"/>
</dbReference>
<keyword evidence="1" id="KW-0175">Coiled coil</keyword>
<protein>
    <submittedName>
        <fullName evidence="3">Factor of DNA methylation 4-like C</fullName>
    </submittedName>
</protein>
<dbReference type="GO" id="GO:0080188">
    <property type="term" value="P:gene silencing by siRNA-directed DNA methylation"/>
    <property type="evidence" value="ECO:0007669"/>
    <property type="project" value="InterPro"/>
</dbReference>
<dbReference type="EMBL" id="MK883488">
    <property type="protein sequence ID" value="QDC18033.1"/>
    <property type="molecule type" value="Genomic_DNA"/>
</dbReference>
<name>A0A4Y5U417_HYPPE</name>
<dbReference type="InterPro" id="IPR045177">
    <property type="entry name" value="FDM1-5/IDN2"/>
</dbReference>
<dbReference type="Pfam" id="PF03469">
    <property type="entry name" value="XH"/>
    <property type="match status" value="1"/>
</dbReference>
<evidence type="ECO:0000259" key="2">
    <source>
        <dbReference type="Pfam" id="PF03469"/>
    </source>
</evidence>
<feature type="coiled-coil region" evidence="1">
    <location>
        <begin position="61"/>
        <end position="225"/>
    </location>
</feature>